<keyword evidence="1" id="KW-0472">Membrane</keyword>
<evidence type="ECO:0000313" key="2">
    <source>
        <dbReference type="EMBL" id="MBA9037180.1"/>
    </source>
</evidence>
<keyword evidence="3" id="KW-1185">Reference proteome</keyword>
<feature type="transmembrane region" description="Helical" evidence="1">
    <location>
        <begin position="42"/>
        <end position="61"/>
    </location>
</feature>
<dbReference type="EMBL" id="JACJHT010000001">
    <property type="protein sequence ID" value="MBA9037180.1"/>
    <property type="molecule type" value="Genomic_DNA"/>
</dbReference>
<dbReference type="RefSeq" id="WP_013058148.1">
    <property type="nucleotide sequence ID" value="NZ_JACJHT010000001.1"/>
</dbReference>
<evidence type="ECO:0000256" key="1">
    <source>
        <dbReference type="SAM" id="Phobius"/>
    </source>
</evidence>
<sequence>MDWVKIVYSFILLVCGILIFVSSSSRKGDERKKFISTKAQSYSFMIVIGVLILDVVESIYRTFQGKSSYDGNGISPLMFLTTISVVYFITFLMYRKKYGD</sequence>
<dbReference type="Proteomes" id="UP000543174">
    <property type="component" value="Unassembled WGS sequence"/>
</dbReference>
<evidence type="ECO:0000313" key="3">
    <source>
        <dbReference type="Proteomes" id="UP000543174"/>
    </source>
</evidence>
<protein>
    <submittedName>
        <fullName evidence="2">Uncharacterized membrane protein HdeD (DUF308 family)</fullName>
    </submittedName>
</protein>
<organism evidence="2 3">
    <name type="scientific">Priestia aryabhattai</name>
    <name type="common">Bacillus aryabhattai</name>
    <dbReference type="NCBI Taxonomy" id="412384"/>
    <lineage>
        <taxon>Bacteria</taxon>
        <taxon>Bacillati</taxon>
        <taxon>Bacillota</taxon>
        <taxon>Bacilli</taxon>
        <taxon>Bacillales</taxon>
        <taxon>Bacillaceae</taxon>
        <taxon>Priestia</taxon>
    </lineage>
</organism>
<gene>
    <name evidence="2" type="ORF">HNP21_000269</name>
</gene>
<name>A0A7W3N6E3_PRIAR</name>
<comment type="caution">
    <text evidence="2">The sequence shown here is derived from an EMBL/GenBank/DDBJ whole genome shotgun (WGS) entry which is preliminary data.</text>
</comment>
<keyword evidence="1" id="KW-0812">Transmembrane</keyword>
<reference evidence="2" key="1">
    <citation type="submission" date="2020-08" db="EMBL/GenBank/DDBJ databases">
        <title>Functional genomics of gut bacteria from endangered species of beetles.</title>
        <authorList>
            <person name="Carlos-Shanley C."/>
        </authorList>
    </citation>
    <scope>NUCLEOTIDE SEQUENCE [LARGE SCALE GENOMIC DNA]</scope>
    <source>
        <strain evidence="2">S00060</strain>
    </source>
</reference>
<accession>A0A7W3N6E3</accession>
<proteinExistence type="predicted"/>
<feature type="transmembrane region" description="Helical" evidence="1">
    <location>
        <begin position="73"/>
        <end position="94"/>
    </location>
</feature>
<feature type="transmembrane region" description="Helical" evidence="1">
    <location>
        <begin position="6"/>
        <end position="22"/>
    </location>
</feature>
<keyword evidence="1" id="KW-1133">Transmembrane helix</keyword>
<dbReference type="AlphaFoldDB" id="A0A7W3N6E3"/>